<proteinExistence type="predicted"/>
<reference evidence="2 3" key="1">
    <citation type="submission" date="2024-05" db="EMBL/GenBank/DDBJ databases">
        <title>Haplotype-resolved chromosome-level genome assembly of Huyou (Citrus changshanensis).</title>
        <authorList>
            <person name="Miao C."/>
            <person name="Chen W."/>
            <person name="Wu Y."/>
            <person name="Wang L."/>
            <person name="Zhao S."/>
            <person name="Grierson D."/>
            <person name="Xu C."/>
            <person name="Chen K."/>
        </authorList>
    </citation>
    <scope>NUCLEOTIDE SEQUENCE [LARGE SCALE GENOMIC DNA]</scope>
    <source>
        <strain evidence="2">01-14</strain>
        <tissue evidence="2">Leaf</tissue>
    </source>
</reference>
<evidence type="ECO:0000313" key="2">
    <source>
        <dbReference type="EMBL" id="KAK9183397.1"/>
    </source>
</evidence>
<keyword evidence="3" id="KW-1185">Reference proteome</keyword>
<feature type="region of interest" description="Disordered" evidence="1">
    <location>
        <begin position="268"/>
        <end position="288"/>
    </location>
</feature>
<gene>
    <name evidence="2" type="ORF">WN944_026549</name>
</gene>
<comment type="caution">
    <text evidence="2">The sequence shown here is derived from an EMBL/GenBank/DDBJ whole genome shotgun (WGS) entry which is preliminary data.</text>
</comment>
<accession>A0AAP0QHR0</accession>
<dbReference type="AlphaFoldDB" id="A0AAP0QHR0"/>
<sequence length="356" mass="40196">MAIPSRWKRNTPGPCCVDSLHSPLFPGYVEGIFNQILHKEEKQGGQLQYIDTLLEFQETLKVYDLSDSGSTGYPHTWTTNRREEGLVQERLDRFVASSSWKDSVYRAVSNSTAVRAKLQAWSRQKFGDGKRTRKYIGGKDLRLFGLKKGITTPNIFTPRLQANNNHWIEDITAIENEFSDYFRNLFTSSNPSAQSIELALQYIEPKVTAEMNMELDKMFSPEEIQVTLFQMHPSKAPVPDGLSVRGGDSRLLPLPKVKDTVPRTVVPSRLPDSYCRGTPDHSPARATFPKDEIRREHAHNGPKNHKSGKRTLAKKGVKLILKDTSLVSNLPPLLPLSLPFSPPPNFRYTAPHTTSQ</sequence>
<evidence type="ECO:0000313" key="3">
    <source>
        <dbReference type="Proteomes" id="UP001428341"/>
    </source>
</evidence>
<dbReference type="EMBL" id="JBCGBO010000024">
    <property type="protein sequence ID" value="KAK9183397.1"/>
    <property type="molecule type" value="Genomic_DNA"/>
</dbReference>
<feature type="region of interest" description="Disordered" evidence="1">
    <location>
        <begin position="332"/>
        <end position="356"/>
    </location>
</feature>
<feature type="region of interest" description="Disordered" evidence="1">
    <location>
        <begin position="294"/>
        <end position="313"/>
    </location>
</feature>
<organism evidence="2 3">
    <name type="scientific">Citrus x changshan-huyou</name>
    <dbReference type="NCBI Taxonomy" id="2935761"/>
    <lineage>
        <taxon>Eukaryota</taxon>
        <taxon>Viridiplantae</taxon>
        <taxon>Streptophyta</taxon>
        <taxon>Embryophyta</taxon>
        <taxon>Tracheophyta</taxon>
        <taxon>Spermatophyta</taxon>
        <taxon>Magnoliopsida</taxon>
        <taxon>eudicotyledons</taxon>
        <taxon>Gunneridae</taxon>
        <taxon>Pentapetalae</taxon>
        <taxon>rosids</taxon>
        <taxon>malvids</taxon>
        <taxon>Sapindales</taxon>
        <taxon>Rutaceae</taxon>
        <taxon>Aurantioideae</taxon>
        <taxon>Citrus</taxon>
    </lineage>
</organism>
<protein>
    <submittedName>
        <fullName evidence="2">Uncharacterized protein</fullName>
    </submittedName>
</protein>
<feature type="compositionally biased region" description="Basic and acidic residues" evidence="1">
    <location>
        <begin position="278"/>
        <end position="288"/>
    </location>
</feature>
<evidence type="ECO:0000256" key="1">
    <source>
        <dbReference type="SAM" id="MobiDB-lite"/>
    </source>
</evidence>
<name>A0AAP0QHR0_9ROSI</name>
<feature type="compositionally biased region" description="Basic residues" evidence="1">
    <location>
        <begin position="300"/>
        <end position="313"/>
    </location>
</feature>
<dbReference type="Proteomes" id="UP001428341">
    <property type="component" value="Unassembled WGS sequence"/>
</dbReference>